<accession>A0A918E029</accession>
<reference evidence="2" key="1">
    <citation type="journal article" date="2014" name="Int. J. Syst. Evol. Microbiol.">
        <title>Complete genome sequence of Corynebacterium casei LMG S-19264T (=DSM 44701T), isolated from a smear-ripened cheese.</title>
        <authorList>
            <consortium name="US DOE Joint Genome Institute (JGI-PGF)"/>
            <person name="Walter F."/>
            <person name="Albersmeier A."/>
            <person name="Kalinowski J."/>
            <person name="Ruckert C."/>
        </authorList>
    </citation>
    <scope>NUCLEOTIDE SEQUENCE</scope>
    <source>
        <strain evidence="2">CGMCC 4.7201</strain>
    </source>
</reference>
<dbReference type="AlphaFoldDB" id="A0A918E029"/>
<protein>
    <submittedName>
        <fullName evidence="2">Uncharacterized protein</fullName>
    </submittedName>
</protein>
<dbReference type="Proteomes" id="UP000641932">
    <property type="component" value="Unassembled WGS sequence"/>
</dbReference>
<name>A0A918E029_9ACTN</name>
<gene>
    <name evidence="2" type="ORF">GCM10012280_53990</name>
</gene>
<evidence type="ECO:0000256" key="1">
    <source>
        <dbReference type="SAM" id="MobiDB-lite"/>
    </source>
</evidence>
<comment type="caution">
    <text evidence="2">The sequence shown here is derived from an EMBL/GenBank/DDBJ whole genome shotgun (WGS) entry which is preliminary data.</text>
</comment>
<sequence>MESGRPPFGGGVVFQGMDATRDSGEPGDSGDGGGDDDEWENHVLRRRAAAHAPDSPIYAALVGQWLAMGRAVPGLGSDPVIPEQFSRR</sequence>
<reference evidence="2" key="2">
    <citation type="submission" date="2020-09" db="EMBL/GenBank/DDBJ databases">
        <authorList>
            <person name="Sun Q."/>
            <person name="Zhou Y."/>
        </authorList>
    </citation>
    <scope>NUCLEOTIDE SEQUENCE</scope>
    <source>
        <strain evidence="2">CGMCC 4.7201</strain>
    </source>
</reference>
<evidence type="ECO:0000313" key="3">
    <source>
        <dbReference type="Proteomes" id="UP000641932"/>
    </source>
</evidence>
<evidence type="ECO:0000313" key="2">
    <source>
        <dbReference type="EMBL" id="GGO95857.1"/>
    </source>
</evidence>
<keyword evidence="3" id="KW-1185">Reference proteome</keyword>
<organism evidence="2 3">
    <name type="scientific">Wenjunlia tyrosinilytica</name>
    <dbReference type="NCBI Taxonomy" id="1544741"/>
    <lineage>
        <taxon>Bacteria</taxon>
        <taxon>Bacillati</taxon>
        <taxon>Actinomycetota</taxon>
        <taxon>Actinomycetes</taxon>
        <taxon>Kitasatosporales</taxon>
        <taxon>Streptomycetaceae</taxon>
        <taxon>Wenjunlia</taxon>
    </lineage>
</organism>
<dbReference type="EMBL" id="BMMS01000027">
    <property type="protein sequence ID" value="GGO95857.1"/>
    <property type="molecule type" value="Genomic_DNA"/>
</dbReference>
<proteinExistence type="predicted"/>
<feature type="region of interest" description="Disordered" evidence="1">
    <location>
        <begin position="1"/>
        <end position="50"/>
    </location>
</feature>